<feature type="transmembrane region" description="Helical" evidence="1">
    <location>
        <begin position="119"/>
        <end position="137"/>
    </location>
</feature>
<feature type="transmembrane region" description="Helical" evidence="1">
    <location>
        <begin position="38"/>
        <end position="57"/>
    </location>
</feature>
<evidence type="ECO:0000313" key="3">
    <source>
        <dbReference type="Proteomes" id="UP001144096"/>
    </source>
</evidence>
<evidence type="ECO:0000313" key="2">
    <source>
        <dbReference type="EMBL" id="MCR6485808.1"/>
    </source>
</evidence>
<evidence type="ECO:0000256" key="1">
    <source>
        <dbReference type="SAM" id="Phobius"/>
    </source>
</evidence>
<accession>A0A9X2NED6</accession>
<reference evidence="2" key="1">
    <citation type="submission" date="2022-06" db="EMBL/GenBank/DDBJ databases">
        <title>Amycolatopsis iheyaensis sp. nov., a new species of the genus Amycolatopsis isolated from soil in Iheya island, Japan.</title>
        <authorList>
            <person name="Ngamcharungchit C."/>
            <person name="Kanto H."/>
            <person name="Take A."/>
            <person name="Intra B."/>
            <person name="Matsumoto A."/>
            <person name="Panbangred W."/>
            <person name="Inahashi Y."/>
        </authorList>
    </citation>
    <scope>NUCLEOTIDE SEQUENCE</scope>
    <source>
        <strain evidence="2">OK19-0408</strain>
    </source>
</reference>
<keyword evidence="1" id="KW-0472">Membrane</keyword>
<proteinExistence type="predicted"/>
<keyword evidence="1" id="KW-0812">Transmembrane</keyword>
<keyword evidence="3" id="KW-1185">Reference proteome</keyword>
<keyword evidence="1" id="KW-1133">Transmembrane helix</keyword>
<name>A0A9X2NED6_9PSEU</name>
<feature type="transmembrane region" description="Helical" evidence="1">
    <location>
        <begin position="90"/>
        <end position="107"/>
    </location>
</feature>
<organism evidence="2 3">
    <name type="scientific">Amycolatopsis iheyensis</name>
    <dbReference type="NCBI Taxonomy" id="2945988"/>
    <lineage>
        <taxon>Bacteria</taxon>
        <taxon>Bacillati</taxon>
        <taxon>Actinomycetota</taxon>
        <taxon>Actinomycetes</taxon>
        <taxon>Pseudonocardiales</taxon>
        <taxon>Pseudonocardiaceae</taxon>
        <taxon>Amycolatopsis</taxon>
    </lineage>
</organism>
<dbReference type="EMBL" id="JAMXQV010000012">
    <property type="protein sequence ID" value="MCR6485808.1"/>
    <property type="molecule type" value="Genomic_DNA"/>
</dbReference>
<dbReference type="AlphaFoldDB" id="A0A9X2NED6"/>
<dbReference type="RefSeq" id="WP_257922390.1">
    <property type="nucleotide sequence ID" value="NZ_JAMXQV010000012.1"/>
</dbReference>
<feature type="transmembrane region" description="Helical" evidence="1">
    <location>
        <begin position="149"/>
        <end position="170"/>
    </location>
</feature>
<dbReference type="Proteomes" id="UP001144096">
    <property type="component" value="Unassembled WGS sequence"/>
</dbReference>
<comment type="caution">
    <text evidence="2">The sequence shown here is derived from an EMBL/GenBank/DDBJ whole genome shotgun (WGS) entry which is preliminary data.</text>
</comment>
<gene>
    <name evidence="2" type="ORF">M8542_23565</name>
</gene>
<evidence type="ECO:0008006" key="4">
    <source>
        <dbReference type="Google" id="ProtNLM"/>
    </source>
</evidence>
<sequence>MAESQGGGEGIPPRYFPPAPPYAAAPVERPEPVRRAAFAWWGAVVCWFLGSLLSQLLDSTLFRFTMTESGSAGDGSVVTRTTQGPLPADIAVVTFLLLGGLWALLVHGMYRGAGWARRLLAIAGVLGVLNVVIQLLVLASADPMRSGDIAHLVFFLGTLGLSITGWVLMYRDGAAPYFVRRR</sequence>
<protein>
    <recommendedName>
        <fullName evidence="4">DUF2569 domain-containing protein</fullName>
    </recommendedName>
</protein>